<dbReference type="GO" id="GO:0004459">
    <property type="term" value="F:L-lactate dehydrogenase (NAD+) activity"/>
    <property type="evidence" value="ECO:0007669"/>
    <property type="project" value="UniProtKB-UniRule"/>
</dbReference>
<keyword evidence="5 7" id="KW-0520">NAD</keyword>
<reference evidence="12" key="1">
    <citation type="journal article" date="2014" name="Int. J. Syst. Evol. Microbiol.">
        <title>Complete genome sequence of Corynebacterium casei LMG S-19264T (=DSM 44701T), isolated from a smear-ripened cheese.</title>
        <authorList>
            <consortium name="US DOE Joint Genome Institute (JGI-PGF)"/>
            <person name="Walter F."/>
            <person name="Albersmeier A."/>
            <person name="Kalinowski J."/>
            <person name="Ruckert C."/>
        </authorList>
    </citation>
    <scope>NUCLEOTIDE SEQUENCE</scope>
    <source>
        <strain evidence="12">CGMCC 1.15371</strain>
    </source>
</reference>
<dbReference type="PROSITE" id="PS00064">
    <property type="entry name" value="L_LDH"/>
    <property type="match status" value="1"/>
</dbReference>
<feature type="binding site" evidence="7">
    <location>
        <position position="104"/>
    </location>
    <ligand>
        <name>NAD(+)</name>
        <dbReference type="ChEBI" id="CHEBI:57540"/>
    </ligand>
</feature>
<dbReference type="SUPFAM" id="SSF56327">
    <property type="entry name" value="LDH C-terminal domain-like"/>
    <property type="match status" value="1"/>
</dbReference>
<dbReference type="Pfam" id="PF00056">
    <property type="entry name" value="Ldh_1_N"/>
    <property type="match status" value="1"/>
</dbReference>
<feature type="binding site" evidence="7">
    <location>
        <position position="17"/>
    </location>
    <ligand>
        <name>NAD(+)</name>
        <dbReference type="ChEBI" id="CHEBI:57540"/>
    </ligand>
</feature>
<dbReference type="GO" id="GO:0006089">
    <property type="term" value="P:lactate metabolic process"/>
    <property type="evidence" value="ECO:0007669"/>
    <property type="project" value="TreeGrafter"/>
</dbReference>
<evidence type="ECO:0000256" key="8">
    <source>
        <dbReference type="PIRSR" id="PIRSR000102-1"/>
    </source>
</evidence>
<feature type="binding site" evidence="7 9">
    <location>
        <position position="38"/>
    </location>
    <ligand>
        <name>NAD(+)</name>
        <dbReference type="ChEBI" id="CHEBI:57540"/>
    </ligand>
</feature>
<dbReference type="PIRSF" id="PIRSF000102">
    <property type="entry name" value="Lac_mal_DH"/>
    <property type="match status" value="1"/>
</dbReference>
<keyword evidence="7" id="KW-0597">Phosphoprotein</keyword>
<dbReference type="PANTHER" id="PTHR43128">
    <property type="entry name" value="L-2-HYDROXYCARBOXYLATE DEHYDROGENASE (NAD(P)(+))"/>
    <property type="match status" value="1"/>
</dbReference>
<evidence type="ECO:0000259" key="11">
    <source>
        <dbReference type="Pfam" id="PF02866"/>
    </source>
</evidence>
<dbReference type="UniPathway" id="UPA00554">
    <property type="reaction ID" value="UER00611"/>
</dbReference>
<evidence type="ECO:0000256" key="6">
    <source>
        <dbReference type="ARBA" id="ARBA00049258"/>
    </source>
</evidence>
<feature type="domain" description="Lactate/malate dehydrogenase N-terminal" evidence="10">
    <location>
        <begin position="8"/>
        <end position="145"/>
    </location>
</feature>
<keyword evidence="13" id="KW-1185">Reference proteome</keyword>
<keyword evidence="7" id="KW-0963">Cytoplasm</keyword>
<comment type="activity regulation">
    <text evidence="7">Allosterically activated by fructose 1,6-bisphosphate (FBP).</text>
</comment>
<evidence type="ECO:0000256" key="2">
    <source>
        <dbReference type="ARBA" id="ARBA00006054"/>
    </source>
</evidence>
<accession>A0A8J2VP73</accession>
<feature type="binding site" evidence="9">
    <location>
        <position position="98"/>
    </location>
    <ligand>
        <name>NAD(+)</name>
        <dbReference type="ChEBI" id="CHEBI:57540"/>
    </ligand>
</feature>
<feature type="binding site" evidence="7">
    <location>
        <position position="156"/>
    </location>
    <ligand>
        <name>beta-D-fructose 1,6-bisphosphate</name>
        <dbReference type="ChEBI" id="CHEBI:32966"/>
        <note>allosteric activator</note>
    </ligand>
</feature>
<dbReference type="RefSeq" id="WP_188691495.1">
    <property type="nucleotide sequence ID" value="NZ_BMIR01000005.1"/>
</dbReference>
<dbReference type="InterPro" id="IPR022383">
    <property type="entry name" value="Lactate/malate_DH_C"/>
</dbReference>
<dbReference type="CDD" id="cd05291">
    <property type="entry name" value="HicDH_like"/>
    <property type="match status" value="1"/>
</dbReference>
<dbReference type="InterPro" id="IPR015955">
    <property type="entry name" value="Lactate_DH/Glyco_Ohase_4_C"/>
</dbReference>
<comment type="subunit">
    <text evidence="7">Homotetramer.</text>
</comment>
<reference evidence="12" key="2">
    <citation type="submission" date="2020-09" db="EMBL/GenBank/DDBJ databases">
        <authorList>
            <person name="Sun Q."/>
            <person name="Zhou Y."/>
        </authorList>
    </citation>
    <scope>NUCLEOTIDE SEQUENCE</scope>
    <source>
        <strain evidence="12">CGMCC 1.15371</strain>
    </source>
</reference>
<evidence type="ECO:0000256" key="3">
    <source>
        <dbReference type="ARBA" id="ARBA00012967"/>
    </source>
</evidence>
<dbReference type="NCBIfam" id="NF000824">
    <property type="entry name" value="PRK00066.1"/>
    <property type="match status" value="1"/>
</dbReference>
<dbReference type="Pfam" id="PF02866">
    <property type="entry name" value="Ldh_1_C"/>
    <property type="match status" value="1"/>
</dbReference>
<feature type="binding site" evidence="7">
    <location>
        <position position="68"/>
    </location>
    <ligand>
        <name>NAD(+)</name>
        <dbReference type="ChEBI" id="CHEBI:57540"/>
    </ligand>
</feature>
<evidence type="ECO:0000256" key="1">
    <source>
        <dbReference type="ARBA" id="ARBA00004843"/>
    </source>
</evidence>
<feature type="binding site" evidence="7">
    <location>
        <begin position="121"/>
        <end position="123"/>
    </location>
    <ligand>
        <name>NAD(+)</name>
        <dbReference type="ChEBI" id="CHEBI:57540"/>
    </ligand>
</feature>
<sequence length="317" mass="35084">MQSQKQSRIVIIGTGAVGSSYAFALLNHHLTNELVLIDMNKEKAAGDALDLNHGIPFASPMKIWAGDYEDCRDADLVVITAGANQAPGETRLDLIEKNLNIFKTIVHQIMNSGFNGIILVATNPVDILSYATWKLSGLPKEKVIGSGTILDTSRFRFLLSQYFNVDPRNIHACIMGEHGDSELPVWSHVHVGSRTLKDLVDVEDQNVQEELNGLFEQVKNAAYEIIRLKGATYYAIAQGLIRLTRAILNNENSILTVSTLMQGQYGLDDLYIGAPAILNQEGLREVIELNLSLEEHVKLKKSGEQLKEALAPFRHLL</sequence>
<feature type="binding site" evidence="7">
    <location>
        <position position="232"/>
    </location>
    <ligand>
        <name>substrate</name>
    </ligand>
</feature>
<feature type="binding site" evidence="7">
    <location>
        <begin position="82"/>
        <end position="83"/>
    </location>
    <ligand>
        <name>NAD(+)</name>
        <dbReference type="ChEBI" id="CHEBI:57540"/>
    </ligand>
</feature>
<comment type="pathway">
    <text evidence="1 7">Fermentation; pyruvate fermentation to lactate; (S)-lactate from pyruvate: step 1/1.</text>
</comment>
<evidence type="ECO:0000259" key="10">
    <source>
        <dbReference type="Pfam" id="PF00056"/>
    </source>
</evidence>
<gene>
    <name evidence="12" type="primary">ldh2</name>
    <name evidence="7" type="synonym">ldh</name>
    <name evidence="12" type="ORF">GCM10011391_14880</name>
</gene>
<comment type="function">
    <text evidence="7">Catalyzes the conversion of lactate to pyruvate.</text>
</comment>
<dbReference type="AlphaFoldDB" id="A0A8J2VP73"/>
<dbReference type="EMBL" id="BMIR01000005">
    <property type="protein sequence ID" value="GGE37023.1"/>
    <property type="molecule type" value="Genomic_DNA"/>
</dbReference>
<comment type="catalytic activity">
    <reaction evidence="6 7">
        <text>(S)-lactate + NAD(+) = pyruvate + NADH + H(+)</text>
        <dbReference type="Rhea" id="RHEA:23444"/>
        <dbReference type="ChEBI" id="CHEBI:15361"/>
        <dbReference type="ChEBI" id="CHEBI:15378"/>
        <dbReference type="ChEBI" id="CHEBI:16651"/>
        <dbReference type="ChEBI" id="CHEBI:57540"/>
        <dbReference type="ChEBI" id="CHEBI:57945"/>
        <dbReference type="EC" id="1.1.1.27"/>
    </reaction>
</comment>
<dbReference type="NCBIfam" id="NF004863">
    <property type="entry name" value="PRK06223.1"/>
    <property type="match status" value="1"/>
</dbReference>
<keyword evidence="7" id="KW-0021">Allosteric enzyme</keyword>
<feature type="binding site" evidence="7">
    <location>
        <position position="146"/>
    </location>
    <ligand>
        <name>NAD(+)</name>
        <dbReference type="ChEBI" id="CHEBI:57540"/>
    </ligand>
</feature>
<dbReference type="GO" id="GO:0005737">
    <property type="term" value="C:cytoplasm"/>
    <property type="evidence" value="ECO:0007669"/>
    <property type="project" value="UniProtKB-SubCell"/>
</dbReference>
<dbReference type="Proteomes" id="UP000628775">
    <property type="component" value="Unassembled WGS sequence"/>
</dbReference>
<evidence type="ECO:0000256" key="5">
    <source>
        <dbReference type="ARBA" id="ARBA00023027"/>
    </source>
</evidence>
<dbReference type="Gene3D" id="3.40.50.720">
    <property type="entry name" value="NAD(P)-binding Rossmann-like Domain"/>
    <property type="match status" value="1"/>
</dbReference>
<evidence type="ECO:0000256" key="9">
    <source>
        <dbReference type="PIRSR" id="PIRSR000102-3"/>
    </source>
</evidence>
<comment type="caution">
    <text evidence="12">The sequence shown here is derived from an EMBL/GenBank/DDBJ whole genome shotgun (WGS) entry which is preliminary data.</text>
</comment>
<comment type="similarity">
    <text evidence="2 7">Belongs to the LDH/MDH superfamily. LDH family.</text>
</comment>
<dbReference type="InterPro" id="IPR001557">
    <property type="entry name" value="L-lactate/malate_DH"/>
</dbReference>
<keyword evidence="4 7" id="KW-0560">Oxidoreductase</keyword>
<dbReference type="HAMAP" id="MF_00488">
    <property type="entry name" value="Lactate_dehydrog"/>
    <property type="match status" value="1"/>
</dbReference>
<dbReference type="SUPFAM" id="SSF51735">
    <property type="entry name" value="NAD(P)-binding Rossmann-fold domains"/>
    <property type="match status" value="1"/>
</dbReference>
<feature type="active site" description="Proton acceptor" evidence="7 8">
    <location>
        <position position="178"/>
    </location>
</feature>
<feature type="binding site" evidence="7">
    <location>
        <position position="91"/>
    </location>
    <ligand>
        <name>substrate</name>
    </ligand>
</feature>
<proteinExistence type="inferred from homology"/>
<organism evidence="12 13">
    <name type="scientific">Pullulanibacillus camelliae</name>
    <dbReference type="NCBI Taxonomy" id="1707096"/>
    <lineage>
        <taxon>Bacteria</taxon>
        <taxon>Bacillati</taxon>
        <taxon>Bacillota</taxon>
        <taxon>Bacilli</taxon>
        <taxon>Bacillales</taxon>
        <taxon>Sporolactobacillaceae</taxon>
        <taxon>Pullulanibacillus</taxon>
    </lineage>
</organism>
<comment type="subcellular location">
    <subcellularLocation>
        <location evidence="7">Cytoplasm</location>
    </subcellularLocation>
</comment>
<evidence type="ECO:0000313" key="13">
    <source>
        <dbReference type="Proteomes" id="UP000628775"/>
    </source>
</evidence>
<dbReference type="NCBIfam" id="TIGR01771">
    <property type="entry name" value="L-LDH-NAD"/>
    <property type="match status" value="1"/>
</dbReference>
<dbReference type="InterPro" id="IPR011304">
    <property type="entry name" value="L-lactate_DH"/>
</dbReference>
<dbReference type="InterPro" id="IPR036291">
    <property type="entry name" value="NAD(P)-bd_dom_sf"/>
</dbReference>
<dbReference type="EC" id="1.1.1.27" evidence="3 7"/>
<feature type="binding site" evidence="7">
    <location>
        <position position="43"/>
    </location>
    <ligand>
        <name>NAD(+)</name>
        <dbReference type="ChEBI" id="CHEBI:57540"/>
    </ligand>
</feature>
<evidence type="ECO:0000256" key="4">
    <source>
        <dbReference type="ARBA" id="ARBA00023002"/>
    </source>
</evidence>
<feature type="binding site" evidence="7">
    <location>
        <position position="85"/>
    </location>
    <ligand>
        <name>substrate</name>
    </ligand>
</feature>
<feature type="binding site" evidence="7">
    <location>
        <begin position="123"/>
        <end position="126"/>
    </location>
    <ligand>
        <name>substrate</name>
    </ligand>
</feature>
<feature type="binding site" evidence="7">
    <location>
        <position position="171"/>
    </location>
    <ligand>
        <name>beta-D-fructose 1,6-bisphosphate</name>
        <dbReference type="ChEBI" id="CHEBI:32966"/>
        <note>allosteric activator</note>
    </ligand>
</feature>
<name>A0A8J2VP73_9BACL</name>
<dbReference type="FunFam" id="3.40.50.720:FF:000018">
    <property type="entry name" value="Malate dehydrogenase"/>
    <property type="match status" value="1"/>
</dbReference>
<dbReference type="InterPro" id="IPR018177">
    <property type="entry name" value="L-lactate_DH_AS"/>
</dbReference>
<feature type="binding site" evidence="9">
    <location>
        <begin position="13"/>
        <end position="18"/>
    </location>
    <ligand>
        <name>NAD(+)</name>
        <dbReference type="ChEBI" id="CHEBI:57540"/>
    </ligand>
</feature>
<dbReference type="Gene3D" id="3.90.110.10">
    <property type="entry name" value="Lactate dehydrogenase/glycoside hydrolase, family 4, C-terminal"/>
    <property type="match status" value="1"/>
</dbReference>
<dbReference type="PANTHER" id="PTHR43128:SF16">
    <property type="entry name" value="L-LACTATE DEHYDROGENASE"/>
    <property type="match status" value="1"/>
</dbReference>
<dbReference type="InterPro" id="IPR001236">
    <property type="entry name" value="Lactate/malate_DH_N"/>
</dbReference>
<feature type="domain" description="Lactate/malate dehydrogenase C-terminal" evidence="11">
    <location>
        <begin position="148"/>
        <end position="311"/>
    </location>
</feature>
<feature type="binding site" evidence="7">
    <location>
        <begin position="151"/>
        <end position="154"/>
    </location>
    <ligand>
        <name>substrate</name>
    </ligand>
</feature>
<protein>
    <recommendedName>
        <fullName evidence="3 7">L-lactate dehydrogenase</fullName>
        <shortName evidence="7">L-LDH</shortName>
        <ecNumber evidence="3 7">1.1.1.27</ecNumber>
    </recommendedName>
</protein>
<feature type="modified residue" description="Phosphotyrosine" evidence="7">
    <location>
        <position position="223"/>
    </location>
</feature>
<dbReference type="GO" id="GO:0006096">
    <property type="term" value="P:glycolytic process"/>
    <property type="evidence" value="ECO:0007669"/>
    <property type="project" value="UniProtKB-UniRule"/>
</dbReference>
<dbReference type="PRINTS" id="PR00086">
    <property type="entry name" value="LLDHDRGNASE"/>
</dbReference>
<evidence type="ECO:0000313" key="12">
    <source>
        <dbReference type="EMBL" id="GGE37023.1"/>
    </source>
</evidence>
<evidence type="ECO:0000256" key="7">
    <source>
        <dbReference type="HAMAP-Rule" id="MF_00488"/>
    </source>
</evidence>